<protein>
    <submittedName>
        <fullName evidence="1">Uncharacterized protein</fullName>
    </submittedName>
</protein>
<reference evidence="2" key="1">
    <citation type="journal article" date="2007" name="PLoS Genet.">
        <title>Patterns and implications of gene gain and loss in the evolution of Prochlorococcus.</title>
        <authorList>
            <person name="Kettler G.C."/>
            <person name="Martiny A.C."/>
            <person name="Huang K."/>
            <person name="Zucker J."/>
            <person name="Coleman M.L."/>
            <person name="Rodrigue S."/>
            <person name="Chen F."/>
            <person name="Lapidus A."/>
            <person name="Ferriera S."/>
            <person name="Johnson J."/>
            <person name="Steglich C."/>
            <person name="Church G.M."/>
            <person name="Richardson P."/>
            <person name="Chisholm S.W."/>
        </authorList>
    </citation>
    <scope>NUCLEOTIDE SEQUENCE [LARGE SCALE GENOMIC DNA]</scope>
    <source>
        <strain evidence="2">NATL1A</strain>
    </source>
</reference>
<dbReference type="EMBL" id="CP000553">
    <property type="protein sequence ID" value="ABM75926.1"/>
    <property type="molecule type" value="Genomic_DNA"/>
</dbReference>
<accession>A2C366</accession>
<sequence length="53" mass="6413">MDCLFLYLSKEALRDRPLPESIRTYSIDFCNLAQYPALTYIDFMFEPPYLWEI</sequence>
<evidence type="ECO:0000313" key="1">
    <source>
        <dbReference type="EMBL" id="ABM75926.1"/>
    </source>
</evidence>
<proteinExistence type="predicted"/>
<organism evidence="1 2">
    <name type="scientific">Prochlorococcus marinus (strain NATL1A)</name>
    <dbReference type="NCBI Taxonomy" id="167555"/>
    <lineage>
        <taxon>Bacteria</taxon>
        <taxon>Bacillati</taxon>
        <taxon>Cyanobacteriota</taxon>
        <taxon>Cyanophyceae</taxon>
        <taxon>Synechococcales</taxon>
        <taxon>Prochlorococcaceae</taxon>
        <taxon>Prochlorococcus</taxon>
    </lineage>
</organism>
<evidence type="ECO:0000313" key="2">
    <source>
        <dbReference type="Proteomes" id="UP000002592"/>
    </source>
</evidence>
<dbReference type="HOGENOM" id="CLU_3064997_0_0_3"/>
<gene>
    <name evidence="1" type="ordered locus">NATL1_13681</name>
</gene>
<dbReference type="AlphaFoldDB" id="A2C366"/>
<dbReference type="KEGG" id="pme:NATL1_13681"/>
<dbReference type="Proteomes" id="UP000002592">
    <property type="component" value="Chromosome"/>
</dbReference>
<name>A2C366_PROM1</name>